<organism evidence="7 8">
    <name type="scientific">Actinoallomurus iriomotensis</name>
    <dbReference type="NCBI Taxonomy" id="478107"/>
    <lineage>
        <taxon>Bacteria</taxon>
        <taxon>Bacillati</taxon>
        <taxon>Actinomycetota</taxon>
        <taxon>Actinomycetes</taxon>
        <taxon>Streptosporangiales</taxon>
        <taxon>Thermomonosporaceae</taxon>
        <taxon>Actinoallomurus</taxon>
    </lineage>
</organism>
<accession>A0A9W6RWL3</accession>
<dbReference type="InterPro" id="IPR029035">
    <property type="entry name" value="DHS-like_NAD/FAD-binding_dom"/>
</dbReference>
<evidence type="ECO:0000259" key="5">
    <source>
        <dbReference type="Pfam" id="PF02775"/>
    </source>
</evidence>
<evidence type="ECO:0000259" key="4">
    <source>
        <dbReference type="Pfam" id="PF00205"/>
    </source>
</evidence>
<dbReference type="GO" id="GO:0000287">
    <property type="term" value="F:magnesium ion binding"/>
    <property type="evidence" value="ECO:0007669"/>
    <property type="project" value="InterPro"/>
</dbReference>
<protein>
    <submittedName>
        <fullName evidence="7">Benzoylformate decarboxylase</fullName>
    </submittedName>
</protein>
<dbReference type="GO" id="GO:0050660">
    <property type="term" value="F:flavin adenine dinucleotide binding"/>
    <property type="evidence" value="ECO:0007669"/>
    <property type="project" value="TreeGrafter"/>
</dbReference>
<dbReference type="Pfam" id="PF02776">
    <property type="entry name" value="TPP_enzyme_N"/>
    <property type="match status" value="1"/>
</dbReference>
<dbReference type="SUPFAM" id="SSF52518">
    <property type="entry name" value="Thiamin diphosphate-binding fold (THDP-binding)"/>
    <property type="match status" value="2"/>
</dbReference>
<dbReference type="PANTHER" id="PTHR18968">
    <property type="entry name" value="THIAMINE PYROPHOSPHATE ENZYMES"/>
    <property type="match status" value="1"/>
</dbReference>
<sequence length="550" mass="58191">MTGAGRSGGRAVLETLRAWGVRRVFTCPGSTEAAFLDATLDHPDFEVVLTPHESIAVSAADGYARVTGEPAVAYLHTHVGLANSLGHLNAARLAHSPVVVLTGLKPALLQSHRSFTCVPDTGRLVEPYVRAQWQSLRTEDIPADLNRAFRLALTEPAGPTWVGLSQDLMNDTCTAPVPDPQRYRPRARTAPDPELIREAAALLASAASPLLVAGAEVARHGAVGDLIALAERLGVPVVNEDRRTYERPGFPTSHPNFAGLYDARRATVRDSDLIVFAGCRCFTEFETPVRPDVPEGARVVHIHSDAAEIGHIYGVDTGIVADEGLALAALLEALPRDGLAARAGRVDEARGEYLADTGPLPPEPEGVENVAAVADALAEQVGENTTVVGDATTTGAILLRRLPQDPPHQYYTTSSGSLGWAMGAALGVKLGLPEREVVAVLGDGAFQFGPQGLWVAARYQIPVTFVVINNESYAAVAAALRRYGGTAVERGEFPGKDLSGVDVAAIARGYGVFGQRIHQAAELGEAMAKARTHPGPSLIEIMTDPDYLGP</sequence>
<name>A0A9W6RWL3_9ACTN</name>
<feature type="domain" description="Thiamine pyrophosphate enzyme N-terminal TPP-binding" evidence="6">
    <location>
        <begin position="7"/>
        <end position="116"/>
    </location>
</feature>
<dbReference type="PROSITE" id="PS00187">
    <property type="entry name" value="TPP_ENZYMES"/>
    <property type="match status" value="1"/>
</dbReference>
<feature type="domain" description="Thiamine pyrophosphate enzyme TPP-binding" evidence="5">
    <location>
        <begin position="398"/>
        <end position="541"/>
    </location>
</feature>
<evidence type="ECO:0000313" key="8">
    <source>
        <dbReference type="Proteomes" id="UP001165135"/>
    </source>
</evidence>
<dbReference type="GO" id="GO:0003984">
    <property type="term" value="F:acetolactate synthase activity"/>
    <property type="evidence" value="ECO:0007669"/>
    <property type="project" value="TreeGrafter"/>
</dbReference>
<comment type="caution">
    <text evidence="7">The sequence shown here is derived from an EMBL/GenBank/DDBJ whole genome shotgun (WGS) entry which is preliminary data.</text>
</comment>
<dbReference type="InterPro" id="IPR012001">
    <property type="entry name" value="Thiamin_PyroP_enz_TPP-bd_dom"/>
</dbReference>
<evidence type="ECO:0000256" key="2">
    <source>
        <dbReference type="ARBA" id="ARBA00023052"/>
    </source>
</evidence>
<proteinExistence type="inferred from homology"/>
<dbReference type="CDD" id="cd02002">
    <property type="entry name" value="TPP_BFDC"/>
    <property type="match status" value="1"/>
</dbReference>
<dbReference type="InterPro" id="IPR011766">
    <property type="entry name" value="TPP_enzyme_TPP-bd"/>
</dbReference>
<evidence type="ECO:0000313" key="7">
    <source>
        <dbReference type="EMBL" id="GLY81452.1"/>
    </source>
</evidence>
<dbReference type="Pfam" id="PF02775">
    <property type="entry name" value="TPP_enzyme_C"/>
    <property type="match status" value="1"/>
</dbReference>
<dbReference type="RefSeq" id="WP_285635940.1">
    <property type="nucleotide sequence ID" value="NZ_BSTJ01000019.1"/>
</dbReference>
<reference evidence="7" key="1">
    <citation type="submission" date="2023-03" db="EMBL/GenBank/DDBJ databases">
        <title>Actinoallomurus iriomotensis NBRC 103681.</title>
        <authorList>
            <person name="Ichikawa N."/>
            <person name="Sato H."/>
            <person name="Tonouchi N."/>
        </authorList>
    </citation>
    <scope>NUCLEOTIDE SEQUENCE</scope>
    <source>
        <strain evidence="7">NBRC 103681</strain>
    </source>
</reference>
<evidence type="ECO:0000256" key="1">
    <source>
        <dbReference type="ARBA" id="ARBA00007812"/>
    </source>
</evidence>
<dbReference type="InterPro" id="IPR045229">
    <property type="entry name" value="TPP_enz"/>
</dbReference>
<dbReference type="InterPro" id="IPR012000">
    <property type="entry name" value="Thiamin_PyroP_enz_cen_dom"/>
</dbReference>
<dbReference type="Gene3D" id="3.40.50.1220">
    <property type="entry name" value="TPP-binding domain"/>
    <property type="match status" value="1"/>
</dbReference>
<dbReference type="PANTHER" id="PTHR18968:SF133">
    <property type="entry name" value="BENZOYLFORMATE DECARBOXYLASE"/>
    <property type="match status" value="1"/>
</dbReference>
<dbReference type="InterPro" id="IPR000399">
    <property type="entry name" value="TPP-bd_CS"/>
</dbReference>
<dbReference type="CDD" id="cd07035">
    <property type="entry name" value="TPP_PYR_POX_like"/>
    <property type="match status" value="1"/>
</dbReference>
<dbReference type="AlphaFoldDB" id="A0A9W6RWL3"/>
<dbReference type="Pfam" id="PF00205">
    <property type="entry name" value="TPP_enzyme_M"/>
    <property type="match status" value="1"/>
</dbReference>
<dbReference type="EMBL" id="BSTJ01000019">
    <property type="protein sequence ID" value="GLY81452.1"/>
    <property type="molecule type" value="Genomic_DNA"/>
</dbReference>
<dbReference type="Proteomes" id="UP001165135">
    <property type="component" value="Unassembled WGS sequence"/>
</dbReference>
<evidence type="ECO:0000256" key="3">
    <source>
        <dbReference type="RuleBase" id="RU362132"/>
    </source>
</evidence>
<dbReference type="SUPFAM" id="SSF52467">
    <property type="entry name" value="DHS-like NAD/FAD-binding domain"/>
    <property type="match status" value="1"/>
</dbReference>
<dbReference type="Gene3D" id="3.40.50.970">
    <property type="match status" value="2"/>
</dbReference>
<gene>
    <name evidence="7" type="primary">mdlC</name>
    <name evidence="7" type="ORF">Airi01_097190</name>
</gene>
<keyword evidence="2 3" id="KW-0786">Thiamine pyrophosphate</keyword>
<feature type="domain" description="Thiamine pyrophosphate enzyme central" evidence="4">
    <location>
        <begin position="196"/>
        <end position="330"/>
    </location>
</feature>
<dbReference type="InterPro" id="IPR029061">
    <property type="entry name" value="THDP-binding"/>
</dbReference>
<comment type="similarity">
    <text evidence="1 3">Belongs to the TPP enzyme family.</text>
</comment>
<evidence type="ECO:0000259" key="6">
    <source>
        <dbReference type="Pfam" id="PF02776"/>
    </source>
</evidence>
<dbReference type="GO" id="GO:0030976">
    <property type="term" value="F:thiamine pyrophosphate binding"/>
    <property type="evidence" value="ECO:0007669"/>
    <property type="project" value="InterPro"/>
</dbReference>